<evidence type="ECO:0000256" key="3">
    <source>
        <dbReference type="ARBA" id="ARBA00022525"/>
    </source>
</evidence>
<evidence type="ECO:0000256" key="9">
    <source>
        <dbReference type="ARBA" id="ARBA00023180"/>
    </source>
</evidence>
<dbReference type="Pfam" id="PF19272">
    <property type="entry name" value="ASMase_C"/>
    <property type="match status" value="1"/>
</dbReference>
<dbReference type="GO" id="GO:0005576">
    <property type="term" value="C:extracellular region"/>
    <property type="evidence" value="ECO:0007669"/>
    <property type="project" value="UniProtKB-SubCell"/>
</dbReference>
<dbReference type="GO" id="GO:0046872">
    <property type="term" value="F:metal ion binding"/>
    <property type="evidence" value="ECO:0007669"/>
    <property type="project" value="UniProtKB-KW"/>
</dbReference>
<dbReference type="AlphaFoldDB" id="A0AAU9IAM9"/>
<dbReference type="PIRSF" id="PIRSF000948">
    <property type="entry name" value="Sphingomy_PDE"/>
    <property type="match status" value="1"/>
</dbReference>
<organism evidence="16 17">
    <name type="scientific">Blepharisma stoltei</name>
    <dbReference type="NCBI Taxonomy" id="1481888"/>
    <lineage>
        <taxon>Eukaryota</taxon>
        <taxon>Sar</taxon>
        <taxon>Alveolata</taxon>
        <taxon>Ciliophora</taxon>
        <taxon>Postciliodesmatophora</taxon>
        <taxon>Heterotrichea</taxon>
        <taxon>Heterotrichida</taxon>
        <taxon>Blepharismidae</taxon>
        <taxon>Blepharisma</taxon>
    </lineage>
</organism>
<dbReference type="GO" id="GO:0016020">
    <property type="term" value="C:membrane"/>
    <property type="evidence" value="ECO:0007669"/>
    <property type="project" value="GOC"/>
</dbReference>
<dbReference type="PANTHER" id="PTHR10340">
    <property type="entry name" value="SPHINGOMYELIN PHOSPHODIESTERASE"/>
    <property type="match status" value="1"/>
</dbReference>
<name>A0AAU9IAM9_9CILI</name>
<evidence type="ECO:0000256" key="6">
    <source>
        <dbReference type="ARBA" id="ARBA00022801"/>
    </source>
</evidence>
<feature type="disulfide bond" evidence="13">
    <location>
        <begin position="159"/>
        <end position="175"/>
    </location>
</feature>
<dbReference type="InterPro" id="IPR045473">
    <property type="entry name" value="ASM_C"/>
</dbReference>
<dbReference type="Gene3D" id="1.10.225.10">
    <property type="entry name" value="Saposin-like"/>
    <property type="match status" value="1"/>
</dbReference>
<evidence type="ECO:0000256" key="10">
    <source>
        <dbReference type="ARBA" id="ARBA00023295"/>
    </source>
</evidence>
<dbReference type="SMART" id="SM00741">
    <property type="entry name" value="SapB"/>
    <property type="match status" value="1"/>
</dbReference>
<comment type="similarity">
    <text evidence="2 11">Belongs to the acid sphingomyelinase family.</text>
</comment>
<dbReference type="SUPFAM" id="SSF47862">
    <property type="entry name" value="Saposin"/>
    <property type="match status" value="1"/>
</dbReference>
<evidence type="ECO:0000256" key="4">
    <source>
        <dbReference type="ARBA" id="ARBA00022723"/>
    </source>
</evidence>
<evidence type="ECO:0000259" key="15">
    <source>
        <dbReference type="PROSITE" id="PS50015"/>
    </source>
</evidence>
<feature type="disulfide bond" evidence="13">
    <location>
        <begin position="501"/>
        <end position="505"/>
    </location>
</feature>
<reference evidence="16" key="1">
    <citation type="submission" date="2021-09" db="EMBL/GenBank/DDBJ databases">
        <authorList>
            <consortium name="AG Swart"/>
            <person name="Singh M."/>
            <person name="Singh A."/>
            <person name="Seah K."/>
            <person name="Emmerich C."/>
        </authorList>
    </citation>
    <scope>NUCLEOTIDE SEQUENCE</scope>
    <source>
        <strain evidence="16">ATCC30299</strain>
    </source>
</reference>
<dbReference type="InterPro" id="IPR004843">
    <property type="entry name" value="Calcineurin-like_PHP"/>
</dbReference>
<dbReference type="Pfam" id="PF00149">
    <property type="entry name" value="Metallophos"/>
    <property type="match status" value="1"/>
</dbReference>
<keyword evidence="7 12" id="KW-0862">Zinc</keyword>
<comment type="function">
    <text evidence="11">Converts sphingomyelin to ceramide.</text>
</comment>
<evidence type="ECO:0000256" key="7">
    <source>
        <dbReference type="ARBA" id="ARBA00022833"/>
    </source>
</evidence>
<feature type="binding site" evidence="12">
    <location>
        <position position="241"/>
    </location>
    <ligand>
        <name>Zn(2+)</name>
        <dbReference type="ChEBI" id="CHEBI:29105"/>
        <label>2</label>
    </ligand>
</feature>
<feature type="disulfide bond" evidence="13">
    <location>
        <begin position="27"/>
        <end position="90"/>
    </location>
</feature>
<comment type="cofactor">
    <cofactor evidence="12">
        <name>Zn(2+)</name>
        <dbReference type="ChEBI" id="CHEBI:29105"/>
    </cofactor>
    <text evidence="12">Binds 2 Zn(2+) ions per subunit.</text>
</comment>
<feature type="binding site" evidence="12">
    <location>
        <position position="138"/>
    </location>
    <ligand>
        <name>Zn(2+)</name>
        <dbReference type="ChEBI" id="CHEBI:29105"/>
        <label>1</label>
    </ligand>
</feature>
<evidence type="ECO:0000256" key="11">
    <source>
        <dbReference type="PIRNR" id="PIRNR000948"/>
    </source>
</evidence>
<keyword evidence="9" id="KW-0325">Glycoprotein</keyword>
<dbReference type="EMBL" id="CAJZBQ010000003">
    <property type="protein sequence ID" value="CAG9310965.1"/>
    <property type="molecule type" value="Genomic_DNA"/>
</dbReference>
<feature type="disulfide bond" evidence="13">
    <location>
        <begin position="55"/>
        <end position="64"/>
    </location>
</feature>
<sequence length="551" mass="62634">MRLIFTIALAVLALQVTARRKPDCLQCHAIMDALKDAIGSNSFLDSGADILVGLCSLFEHHEVCQGLVDIYGPGYTDNILAKFLNADYICPKIGSCAHPEYLLDNLTQYEQQVLQDMPPIQPWPQVGNDTFFVLQVTDMHIDFFYQVGSEVDCNYPLCCRSGNGTAGYWGSRASCDSPPQTAIAFLQQIKTLPISFVVWTGDNPPHDVWAYEREKEMNVTKKITQMFKDYLEVPIFPIIGNHDCFPMDFFQPGHEQVLLGNLTELWGEWLGPEQIQQFSVNGYYSALEPTTGFRIIGLNNQLGDNMNGWLIPNNTDPAGMLAWLRGELYQAEANNEPVIILGHLPHGDKYVDSTWSRHFRTLVNRFQNTIRGQFFGHTHQDEFFVIHSLIPGADPAGVYFAAPSFGTYSNQNPSFRLYEYDVKTHHLVNIHQYRLPLYSANQNTESATFEEAFNFKDEYGMADMSPISFSKLADQVLNDETVGQTFYANWLAQYPFEAKKCDKKCQKYLYCRLSNDVFNDVFACDEEAGFGLYVFGLLLESLQGQWEYLIE</sequence>
<feature type="binding site" evidence="12">
    <location>
        <position position="202"/>
    </location>
    <ligand>
        <name>Zn(2+)</name>
        <dbReference type="ChEBI" id="CHEBI:29105"/>
        <label>2</label>
    </ligand>
</feature>
<evidence type="ECO:0000256" key="8">
    <source>
        <dbReference type="ARBA" id="ARBA00023157"/>
    </source>
</evidence>
<evidence type="ECO:0000256" key="12">
    <source>
        <dbReference type="PIRSR" id="PIRSR000948-1"/>
    </source>
</evidence>
<dbReference type="PROSITE" id="PS50015">
    <property type="entry name" value="SAP_B"/>
    <property type="match status" value="1"/>
</dbReference>
<dbReference type="InterPro" id="IPR008139">
    <property type="entry name" value="SaposinB_dom"/>
</dbReference>
<dbReference type="Proteomes" id="UP001162131">
    <property type="component" value="Unassembled WGS sequence"/>
</dbReference>
<dbReference type="CDD" id="cd00842">
    <property type="entry name" value="MPP_ASMase"/>
    <property type="match status" value="1"/>
</dbReference>
<dbReference type="GO" id="GO:0006685">
    <property type="term" value="P:sphingomyelin catabolic process"/>
    <property type="evidence" value="ECO:0007669"/>
    <property type="project" value="UniProtKB-UniRule"/>
</dbReference>
<dbReference type="GO" id="GO:0004767">
    <property type="term" value="F:sphingomyelin phosphodiesterase activity"/>
    <property type="evidence" value="ECO:0007669"/>
    <property type="project" value="UniProtKB-UniRule"/>
</dbReference>
<feature type="domain" description="Saposin B-type" evidence="15">
    <location>
        <begin position="20"/>
        <end position="100"/>
    </location>
</feature>
<dbReference type="InterPro" id="IPR011001">
    <property type="entry name" value="Saposin-like"/>
</dbReference>
<dbReference type="InterPro" id="IPR011160">
    <property type="entry name" value="Sphingomy_PDE"/>
</dbReference>
<evidence type="ECO:0000256" key="5">
    <source>
        <dbReference type="ARBA" id="ARBA00022729"/>
    </source>
</evidence>
<feature type="signal peptide" evidence="14">
    <location>
        <begin position="1"/>
        <end position="18"/>
    </location>
</feature>
<protein>
    <recommendedName>
        <fullName evidence="11">Sphingomyelin phosphodiesterase</fullName>
    </recommendedName>
</protein>
<dbReference type="Gene3D" id="3.60.21.10">
    <property type="match status" value="1"/>
</dbReference>
<dbReference type="InterPro" id="IPR029052">
    <property type="entry name" value="Metallo-depent_PP-like"/>
</dbReference>
<dbReference type="PANTHER" id="PTHR10340:SF57">
    <property type="entry name" value="METALLOPHOS DOMAIN-CONTAINING PROTEIN"/>
    <property type="match status" value="1"/>
</dbReference>
<feature type="disulfide bond" evidence="13">
    <location>
        <begin position="153"/>
        <end position="158"/>
    </location>
</feature>
<feature type="binding site" evidence="12">
    <location>
        <position position="202"/>
    </location>
    <ligand>
        <name>Zn(2+)</name>
        <dbReference type="ChEBI" id="CHEBI:29105"/>
        <label>1</label>
    </ligand>
</feature>
<accession>A0AAU9IAM9</accession>
<keyword evidence="10 11" id="KW-0326">Glycosidase</keyword>
<dbReference type="SUPFAM" id="SSF56300">
    <property type="entry name" value="Metallo-dependent phosphatases"/>
    <property type="match status" value="1"/>
</dbReference>
<gene>
    <name evidence="16" type="ORF">BSTOLATCC_MIC2679</name>
</gene>
<comment type="subcellular location">
    <subcellularLocation>
        <location evidence="1">Secreted</location>
    </subcellularLocation>
</comment>
<dbReference type="InterPro" id="IPR041805">
    <property type="entry name" value="ASMase/PPN1_MPP"/>
</dbReference>
<comment type="caution">
    <text evidence="16">The sequence shown here is derived from an EMBL/GenBank/DDBJ whole genome shotgun (WGS) entry which is preliminary data.</text>
</comment>
<keyword evidence="6 11" id="KW-0378">Hydrolase</keyword>
<keyword evidence="5 14" id="KW-0732">Signal</keyword>
<feature type="binding site" evidence="12">
    <location>
        <position position="377"/>
    </location>
    <ligand>
        <name>Zn(2+)</name>
        <dbReference type="ChEBI" id="CHEBI:29105"/>
        <label>2</label>
    </ligand>
</feature>
<feature type="chain" id="PRO_5043437496" description="Sphingomyelin phosphodiesterase" evidence="14">
    <location>
        <begin position="19"/>
        <end position="551"/>
    </location>
</feature>
<dbReference type="GO" id="GO:0016798">
    <property type="term" value="F:hydrolase activity, acting on glycosyl bonds"/>
    <property type="evidence" value="ECO:0007669"/>
    <property type="project" value="UniProtKB-KW"/>
</dbReference>
<keyword evidence="8 13" id="KW-1015">Disulfide bond</keyword>
<evidence type="ECO:0000256" key="14">
    <source>
        <dbReference type="SAM" id="SignalP"/>
    </source>
</evidence>
<keyword evidence="3" id="KW-0964">Secreted</keyword>
<dbReference type="GO" id="GO:0046513">
    <property type="term" value="P:ceramide biosynthetic process"/>
    <property type="evidence" value="ECO:0007669"/>
    <property type="project" value="UniProtKB-ARBA"/>
</dbReference>
<evidence type="ECO:0000256" key="13">
    <source>
        <dbReference type="PIRSR" id="PIRSR000948-2"/>
    </source>
</evidence>
<evidence type="ECO:0000313" key="17">
    <source>
        <dbReference type="Proteomes" id="UP001162131"/>
    </source>
</evidence>
<proteinExistence type="inferred from homology"/>
<feature type="binding site" evidence="12">
    <location>
        <position position="343"/>
    </location>
    <ligand>
        <name>Zn(2+)</name>
        <dbReference type="ChEBI" id="CHEBI:29105"/>
        <label>2</label>
    </ligand>
</feature>
<feature type="binding site" evidence="12">
    <location>
        <position position="140"/>
    </location>
    <ligand>
        <name>Zn(2+)</name>
        <dbReference type="ChEBI" id="CHEBI:29105"/>
        <label>1</label>
    </ligand>
</feature>
<keyword evidence="17" id="KW-1185">Reference proteome</keyword>
<evidence type="ECO:0000256" key="2">
    <source>
        <dbReference type="ARBA" id="ARBA00008234"/>
    </source>
</evidence>
<evidence type="ECO:0000256" key="1">
    <source>
        <dbReference type="ARBA" id="ARBA00004613"/>
    </source>
</evidence>
<feature type="binding site" evidence="12">
    <location>
        <position position="379"/>
    </location>
    <ligand>
        <name>Zn(2+)</name>
        <dbReference type="ChEBI" id="CHEBI:29105"/>
        <label>1</label>
    </ligand>
</feature>
<keyword evidence="4 12" id="KW-0479">Metal-binding</keyword>
<evidence type="ECO:0000313" key="16">
    <source>
        <dbReference type="EMBL" id="CAG9310965.1"/>
    </source>
</evidence>